<evidence type="ECO:0000313" key="11">
    <source>
        <dbReference type="Proteomes" id="UP001161325"/>
    </source>
</evidence>
<dbReference type="EMBL" id="BRXS01000005">
    <property type="protein sequence ID" value="GLC26871.1"/>
    <property type="molecule type" value="Genomic_DNA"/>
</dbReference>
<dbReference type="PANTHER" id="PTHR30572:SF4">
    <property type="entry name" value="ABC TRANSPORTER PERMEASE YTRF"/>
    <property type="match status" value="1"/>
</dbReference>
<dbReference type="AlphaFoldDB" id="A0AA37QDF8"/>
<feature type="transmembrane region" description="Helical" evidence="7">
    <location>
        <begin position="812"/>
        <end position="843"/>
    </location>
</feature>
<evidence type="ECO:0000259" key="9">
    <source>
        <dbReference type="Pfam" id="PF12704"/>
    </source>
</evidence>
<dbReference type="InterPro" id="IPR003838">
    <property type="entry name" value="ABC3_permease_C"/>
</dbReference>
<dbReference type="Proteomes" id="UP001161325">
    <property type="component" value="Unassembled WGS sequence"/>
</dbReference>
<proteinExistence type="inferred from homology"/>
<evidence type="ECO:0000256" key="2">
    <source>
        <dbReference type="ARBA" id="ARBA00022475"/>
    </source>
</evidence>
<evidence type="ECO:0008006" key="12">
    <source>
        <dbReference type="Google" id="ProtNLM"/>
    </source>
</evidence>
<dbReference type="GO" id="GO:0005886">
    <property type="term" value="C:plasma membrane"/>
    <property type="evidence" value="ECO:0007669"/>
    <property type="project" value="UniProtKB-SubCell"/>
</dbReference>
<evidence type="ECO:0000256" key="4">
    <source>
        <dbReference type="ARBA" id="ARBA00022989"/>
    </source>
</evidence>
<feature type="transmembrane region" description="Helical" evidence="7">
    <location>
        <begin position="449"/>
        <end position="475"/>
    </location>
</feature>
<evidence type="ECO:0000313" key="10">
    <source>
        <dbReference type="EMBL" id="GLC26871.1"/>
    </source>
</evidence>
<feature type="domain" description="MacB-like periplasmic core" evidence="9">
    <location>
        <begin position="114"/>
        <end position="317"/>
    </location>
</feature>
<feature type="domain" description="ABC3 transporter permease C-terminal" evidence="8">
    <location>
        <begin position="771"/>
        <end position="883"/>
    </location>
</feature>
<dbReference type="Pfam" id="PF12704">
    <property type="entry name" value="MacB_PCD"/>
    <property type="match status" value="2"/>
</dbReference>
<feature type="transmembrane region" description="Helical" evidence="7">
    <location>
        <begin position="112"/>
        <end position="135"/>
    </location>
</feature>
<keyword evidence="11" id="KW-1185">Reference proteome</keyword>
<keyword evidence="2" id="KW-1003">Cell membrane</keyword>
<feature type="transmembrane region" description="Helical" evidence="7">
    <location>
        <begin position="496"/>
        <end position="521"/>
    </location>
</feature>
<dbReference type="Pfam" id="PF02687">
    <property type="entry name" value="FtsX"/>
    <property type="match status" value="2"/>
</dbReference>
<keyword evidence="3 7" id="KW-0812">Transmembrane</keyword>
<feature type="domain" description="ABC3 transporter permease C-terminal" evidence="8">
    <location>
        <begin position="361"/>
        <end position="474"/>
    </location>
</feature>
<dbReference type="NCBIfam" id="TIGR03434">
    <property type="entry name" value="ADOP"/>
    <property type="match status" value="1"/>
</dbReference>
<reference evidence="10" key="1">
    <citation type="submission" date="2022-08" db="EMBL/GenBank/DDBJ databases">
        <title>Draft genome sequencing of Roseisolibacter agri AW1220.</title>
        <authorList>
            <person name="Tobiishi Y."/>
            <person name="Tonouchi A."/>
        </authorList>
    </citation>
    <scope>NUCLEOTIDE SEQUENCE</scope>
    <source>
        <strain evidence="10">AW1220</strain>
    </source>
</reference>
<keyword evidence="4 7" id="KW-1133">Transmembrane helix</keyword>
<feature type="transmembrane region" description="Helical" evidence="7">
    <location>
        <begin position="855"/>
        <end position="874"/>
    </location>
</feature>
<feature type="transmembrane region" description="Helical" evidence="7">
    <location>
        <begin position="768"/>
        <end position="791"/>
    </location>
</feature>
<feature type="domain" description="MacB-like periplasmic core" evidence="9">
    <location>
        <begin position="544"/>
        <end position="734"/>
    </location>
</feature>
<dbReference type="RefSeq" id="WP_284351321.1">
    <property type="nucleotide sequence ID" value="NZ_BRXS01000005.1"/>
</dbReference>
<dbReference type="InterPro" id="IPR025857">
    <property type="entry name" value="MacB_PCD"/>
</dbReference>
<feature type="transmembrane region" description="Helical" evidence="7">
    <location>
        <begin position="355"/>
        <end position="379"/>
    </location>
</feature>
<dbReference type="InterPro" id="IPR017800">
    <property type="entry name" value="ADOP"/>
</dbReference>
<accession>A0AA37QDF8</accession>
<name>A0AA37QDF8_9BACT</name>
<evidence type="ECO:0000256" key="6">
    <source>
        <dbReference type="ARBA" id="ARBA00038076"/>
    </source>
</evidence>
<evidence type="ECO:0000256" key="5">
    <source>
        <dbReference type="ARBA" id="ARBA00023136"/>
    </source>
</evidence>
<protein>
    <recommendedName>
        <fullName evidence="12">Macrolide export ATP-binding/permease protein MacB</fullName>
    </recommendedName>
</protein>
<gene>
    <name evidence="10" type="ORF">rosag_33840</name>
</gene>
<comment type="caution">
    <text evidence="10">The sequence shown here is derived from an EMBL/GenBank/DDBJ whole genome shotgun (WGS) entry which is preliminary data.</text>
</comment>
<dbReference type="PANTHER" id="PTHR30572">
    <property type="entry name" value="MEMBRANE COMPONENT OF TRANSPORTER-RELATED"/>
    <property type="match status" value="1"/>
</dbReference>
<evidence type="ECO:0000256" key="7">
    <source>
        <dbReference type="SAM" id="Phobius"/>
    </source>
</evidence>
<feature type="transmembrane region" description="Helical" evidence="7">
    <location>
        <begin position="406"/>
        <end position="429"/>
    </location>
</feature>
<comment type="subcellular location">
    <subcellularLocation>
        <location evidence="1">Cell membrane</location>
        <topology evidence="1">Multi-pass membrane protein</topology>
    </subcellularLocation>
</comment>
<keyword evidence="5 7" id="KW-0472">Membrane</keyword>
<evidence type="ECO:0000256" key="1">
    <source>
        <dbReference type="ARBA" id="ARBA00004651"/>
    </source>
</evidence>
<dbReference type="InterPro" id="IPR050250">
    <property type="entry name" value="Macrolide_Exporter_MacB"/>
</dbReference>
<evidence type="ECO:0000256" key="3">
    <source>
        <dbReference type="ARBA" id="ARBA00022692"/>
    </source>
</evidence>
<comment type="similarity">
    <text evidence="6">Belongs to the ABC-4 integral membrane protein family.</text>
</comment>
<organism evidence="10 11">
    <name type="scientific">Roseisolibacter agri</name>
    <dbReference type="NCBI Taxonomy" id="2014610"/>
    <lineage>
        <taxon>Bacteria</taxon>
        <taxon>Pseudomonadati</taxon>
        <taxon>Gemmatimonadota</taxon>
        <taxon>Gemmatimonadia</taxon>
        <taxon>Gemmatimonadales</taxon>
        <taxon>Gemmatimonadaceae</taxon>
        <taxon>Roseisolibacter</taxon>
    </lineage>
</organism>
<dbReference type="GO" id="GO:0022857">
    <property type="term" value="F:transmembrane transporter activity"/>
    <property type="evidence" value="ECO:0007669"/>
    <property type="project" value="TreeGrafter"/>
</dbReference>
<sequence length="891" mass="94515">MPVPDVRHPPPLPRLPLAILRALLPRAERDEVLADLATEYGEHAAAGGQPAASRWLWRQALRSAPALLGWTWWREWTGFEPRANAYRPGGPMLKSWISDARFAARRLRTRRAYTLLAVLTLALGIGGSAAVFGVARPLLFDPLPYAHADEVGTLWMGGWWTEEEFLFLRGKIPGFRQVAAHRPSDVILRGEDGGPTRLLPARQTSWELFDVLGARPMLGRGFREGDDAQGAEPVVVLSYGLWQELGGQPSVIGKRLTIDGAPRTVIGVMPRGFWFPDPAVRLWHARPLNPQGRNGSYSLTGRTLPGVRVDAMQPQLASLAKTLAGRFQYSTAGDKTKDPAVTPLRQELLGSMRPALLATLVVMGLILLIACANVAALMLGQVEGRSSELAVRSALGANRGRLTQQLVVEALLVGVLAAVVGGALAALGFRLLAGALPIGAWAESARFDWTMFVAALVLALAAVLLVVLVPSISLWRGDLRARMGSARTGGIQGRGGRLEGALVVTEVALAMLIASGAALLVRSVSNLYAIDPGIRTEGLAVVDVMSNRSLGAGPRRQTLDEISRAMAALPGVRAVGVAMKLPLRGQGDSFPLSVEGRDAGGQGTNTYFRIVTPNYFETMGIRLRDGRLFDNTDRIFTDADSVDVVMSIVVNEALVKKHFPGENPIGRRLVGGFGAPQRIVGVVSNVAEGNLTDDDEATVYYLAGQAPIFGASASLVLRTADDASAEAVLDDARRTVTTVAPEFAVQGTTTMSRVLDAAVGPARQVMSLLALLSSLALVLGAVGIYGVIAHFAARRKRDWAIKVTLGLMPRRVIGSIVGQGAALVGVGVTIGLVGTAALARLLATFLFGVGTLDPIAFAAAGVALLLVGLAAALIPAWRAGMLNPSVVLREQ</sequence>
<evidence type="ECO:0000259" key="8">
    <source>
        <dbReference type="Pfam" id="PF02687"/>
    </source>
</evidence>